<feature type="compositionally biased region" description="Basic and acidic residues" evidence="4">
    <location>
        <begin position="954"/>
        <end position="964"/>
    </location>
</feature>
<feature type="region of interest" description="Disordered" evidence="4">
    <location>
        <begin position="1553"/>
        <end position="1576"/>
    </location>
</feature>
<feature type="compositionally biased region" description="Polar residues" evidence="4">
    <location>
        <begin position="46"/>
        <end position="60"/>
    </location>
</feature>
<feature type="region of interest" description="Disordered" evidence="4">
    <location>
        <begin position="116"/>
        <end position="140"/>
    </location>
</feature>
<dbReference type="RefSeq" id="XP_015590111.1">
    <property type="nucleotide sequence ID" value="XM_015734625.2"/>
</dbReference>
<feature type="compositionally biased region" description="Polar residues" evidence="4">
    <location>
        <begin position="1050"/>
        <end position="1063"/>
    </location>
</feature>
<feature type="compositionally biased region" description="Polar residues" evidence="4">
    <location>
        <begin position="893"/>
        <end position="908"/>
    </location>
</feature>
<protein>
    <submittedName>
        <fullName evidence="8 9">Uncharacterized protein LOC107265304 isoform X1</fullName>
    </submittedName>
</protein>
<organism evidence="7 8">
    <name type="scientific">Cephus cinctus</name>
    <name type="common">Wheat stem sawfly</name>
    <dbReference type="NCBI Taxonomy" id="211228"/>
    <lineage>
        <taxon>Eukaryota</taxon>
        <taxon>Metazoa</taxon>
        <taxon>Ecdysozoa</taxon>
        <taxon>Arthropoda</taxon>
        <taxon>Hexapoda</taxon>
        <taxon>Insecta</taxon>
        <taxon>Pterygota</taxon>
        <taxon>Neoptera</taxon>
        <taxon>Endopterygota</taxon>
        <taxon>Hymenoptera</taxon>
        <taxon>Cephoidea</taxon>
        <taxon>Cephidae</taxon>
        <taxon>Cephus</taxon>
    </lineage>
</organism>
<name>A0AAJ7BN14_CEPCN</name>
<evidence type="ECO:0000313" key="9">
    <source>
        <dbReference type="RefSeq" id="XP_015590112.1"/>
    </source>
</evidence>
<feature type="region of interest" description="Disordered" evidence="4">
    <location>
        <begin position="525"/>
        <end position="561"/>
    </location>
</feature>
<evidence type="ECO:0000259" key="5">
    <source>
        <dbReference type="PROSITE" id="PS50009"/>
    </source>
</evidence>
<evidence type="ECO:0000256" key="1">
    <source>
        <dbReference type="ARBA" id="ARBA00022658"/>
    </source>
</evidence>
<reference evidence="8 9" key="1">
    <citation type="submission" date="2025-04" db="UniProtKB">
        <authorList>
            <consortium name="RefSeq"/>
        </authorList>
    </citation>
    <scope>IDENTIFICATION</scope>
</reference>
<feature type="compositionally biased region" description="Polar residues" evidence="4">
    <location>
        <begin position="544"/>
        <end position="553"/>
    </location>
</feature>
<sequence>MSQSGSGGAAVQPVHSQNGQSLSNQAQNQRSIQNGQTESEGHAESSQKGSNVPDLSNGFENRTMEYERYAQERAQERVQVVGQSGQIGQMAQMSQLPIGFEGQQYNADGSQALQQAGQYSVNQGRRQSGGQPEERHPVPGQLAPLPVDRIQYVSQTSTQTLPVQAQPQFASDYPGEQTQYSQIRSQFEVRSQMYPQGQFNERAGYVSRDVTYRDQQGLYSQPTSNPVFGGQSKYVTVQPQPSQSASPQPPYYSGVMVPQQGYAQYATQPQYPYSQYSQALINPVPYNPHAGIYAQQFGQQSPNPQRFSQDLSQYQNQPIIQPIAQNVTQGMTLPNAERPNRGPKPMVPPRGNSKITQEQGQRKSSSMDVSSIQKPGVLSSAAEMHRSEGAIAIAGQVAPEGTGTERRYLAPINQNPRTRQDGLYVDSNGDPVTREKLTDSMASDCGLYVSRSEHRKSASVDVTSSFQRRNDTITFTFPGDSQEVMVPARKLSNAETKRLETPGIFSSDQRRIDPGMRVSPMTFENRQENRKSISMDRKAEWGNVSPNQRSISQDNRRSDYFEEHRRSPLTLEGKRLEDIRRSPMPFVPIRETSADRAAQKSPSFVNQAFEKTRQELAIWAEQRQRQELERGMLQGQVFSASPRSRNHSEERRDPRIHQPEERKDVRMSQSAFQPMPNISQSTIMEQRRHLRHVSADLTKHMELSRKDFDDQPVTGSVANLAPGPVGTVSSQRASPNLCHQYAAFSEAKLDTKIALTVVTDFGESPGKPIEQVDHIIHSHRKSHNASSSLLTHSKSQADNLHGQLEIQDEKNEKAEVQQVQMQMQNQQSLDIISEKLTQFERQQSDLQAKLQCLQNQNQILDKVAQFQHQQSDLQVRIQALQSSGQNCEKAGQAQRQQTEFPQHHTSGVDSDAHAGTNNQDQSVEKIHQMHQSLHAVTSHPSALQSQAQLTAEKLSPRPQHDIQHDPNPIQIPNMSQMPLPNLAHFERGDASRSSLPYRLCPSEILESASVVNVASVPSVTSVPSVLPPGATFTTGTLKKVPPEKPPRTSLIVQSPEAESNRSQPAIGLKQTPKARPTIFGTVASDLNPKDGNSRRSLPQTPAGGAGTKSLGAGGVLTLGSAAGLVNGASTDHQDIRDATAINTEHALVYRDGNLVSGSLEALVQHMVPTEEYYPDRAYLFAFLLSARLFIKPHELLGEVCALCEHQQNLNGEGGKERLHRFVPRLVQLLAEWTETFPYDFRDERVMGHVRAITQKVAAVDAAARQEVSALLQSLLLRLTALERYEEGLARLATEAAAEQLTQVDVTELCPSATVLAQQLTHVELERLSYIGPEEFVQAFAKESPHLETSFKDMKKTRNLESYVQWFNRLSYFVATEVCKHAKKKQRVRVVEYWIETARECFNIGNFNSLMAIIAGLNMSPISRLKKTWSKVQSAKFSILEHQMDPSSNFSSYRSTLKAAMWRSAGATDERQRIVVPFFSLLVKDLYFLNEGCSNKLPNGHINFEKFWQLAKQVTEFIAWKQVACPFEKNPRVIAFLQASPVLTENALALASFECEPPDNNPEKERYKSLKSELNAQ</sequence>
<feature type="region of interest" description="Disordered" evidence="4">
    <location>
        <begin position="638"/>
        <end position="670"/>
    </location>
</feature>
<feature type="compositionally biased region" description="Polar residues" evidence="4">
    <location>
        <begin position="14"/>
        <end position="38"/>
    </location>
</feature>
<evidence type="ECO:0000313" key="11">
    <source>
        <dbReference type="RefSeq" id="XP_015590114.1"/>
    </source>
</evidence>
<evidence type="ECO:0000313" key="8">
    <source>
        <dbReference type="RefSeq" id="XP_015590111.1"/>
    </source>
</evidence>
<keyword evidence="7" id="KW-1185">Reference proteome</keyword>
<dbReference type="Proteomes" id="UP000694920">
    <property type="component" value="Unplaced"/>
</dbReference>
<dbReference type="InterPro" id="IPR008937">
    <property type="entry name" value="Ras-like_GEF"/>
</dbReference>
<dbReference type="InterPro" id="IPR001895">
    <property type="entry name" value="RASGEF_cat_dom"/>
</dbReference>
<feature type="domain" description="N-terminal Ras-GEF" evidence="6">
    <location>
        <begin position="1150"/>
        <end position="1279"/>
    </location>
</feature>
<feature type="coiled-coil region" evidence="3">
    <location>
        <begin position="797"/>
        <end position="856"/>
    </location>
</feature>
<evidence type="ECO:0000256" key="4">
    <source>
        <dbReference type="SAM" id="MobiDB-lite"/>
    </source>
</evidence>
<dbReference type="PANTHER" id="PTHR23113:SF356">
    <property type="entry name" value="FI05912P-RELATED"/>
    <property type="match status" value="1"/>
</dbReference>
<dbReference type="CDD" id="cd06224">
    <property type="entry name" value="REM"/>
    <property type="match status" value="1"/>
</dbReference>
<feature type="compositionally biased region" description="Basic and acidic residues" evidence="4">
    <location>
        <begin position="1560"/>
        <end position="1570"/>
    </location>
</feature>
<dbReference type="InterPro" id="IPR000651">
    <property type="entry name" value="Ras-like_Gua-exchang_fac_N"/>
</dbReference>
<evidence type="ECO:0000259" key="6">
    <source>
        <dbReference type="PROSITE" id="PS50212"/>
    </source>
</evidence>
<dbReference type="InterPro" id="IPR036964">
    <property type="entry name" value="RASGEF_cat_dom_sf"/>
</dbReference>
<dbReference type="Gene3D" id="1.20.870.10">
    <property type="entry name" value="Son of sevenless (SoS) protein Chain: S domain 1"/>
    <property type="match status" value="1"/>
</dbReference>
<feature type="domain" description="Ras-GEF" evidence="5">
    <location>
        <begin position="1311"/>
        <end position="1557"/>
    </location>
</feature>
<dbReference type="GO" id="GO:0005085">
    <property type="term" value="F:guanyl-nucleotide exchange factor activity"/>
    <property type="evidence" value="ECO:0007669"/>
    <property type="project" value="UniProtKB-KW"/>
</dbReference>
<evidence type="ECO:0000256" key="2">
    <source>
        <dbReference type="PROSITE-ProRule" id="PRU00168"/>
    </source>
</evidence>
<feature type="region of interest" description="Disordered" evidence="4">
    <location>
        <begin position="1033"/>
        <end position="1108"/>
    </location>
</feature>
<proteinExistence type="predicted"/>
<feature type="region of interest" description="Disordered" evidence="4">
    <location>
        <begin position="1"/>
        <end position="70"/>
    </location>
</feature>
<feature type="region of interest" description="Disordered" evidence="4">
    <location>
        <begin position="332"/>
        <end position="383"/>
    </location>
</feature>
<dbReference type="InterPro" id="IPR019804">
    <property type="entry name" value="Ras_G-nucl-exch_fac_CS"/>
</dbReference>
<dbReference type="InterPro" id="IPR023578">
    <property type="entry name" value="Ras_GEF_dom_sf"/>
</dbReference>
<evidence type="ECO:0000313" key="13">
    <source>
        <dbReference type="RefSeq" id="XP_024937983.1"/>
    </source>
</evidence>
<evidence type="ECO:0000313" key="10">
    <source>
        <dbReference type="RefSeq" id="XP_015590113.1"/>
    </source>
</evidence>
<dbReference type="RefSeq" id="XP_015590116.1">
    <property type="nucleotide sequence ID" value="XM_015734630.2"/>
</dbReference>
<feature type="region of interest" description="Disordered" evidence="4">
    <location>
        <begin position="886"/>
        <end position="918"/>
    </location>
</feature>
<accession>A0AAJ7BN14</accession>
<dbReference type="RefSeq" id="XP_015590113.1">
    <property type="nucleotide sequence ID" value="XM_015734627.2"/>
</dbReference>
<dbReference type="SMART" id="SM00147">
    <property type="entry name" value="RasGEF"/>
    <property type="match status" value="1"/>
</dbReference>
<dbReference type="RefSeq" id="XP_015590114.1">
    <property type="nucleotide sequence ID" value="XM_015734628.2"/>
</dbReference>
<feature type="compositionally biased region" description="Polar residues" evidence="4">
    <location>
        <begin position="353"/>
        <end position="373"/>
    </location>
</feature>
<dbReference type="PROSITE" id="PS00720">
    <property type="entry name" value="RASGEF"/>
    <property type="match status" value="1"/>
</dbReference>
<dbReference type="SUPFAM" id="SSF48366">
    <property type="entry name" value="Ras GEF"/>
    <property type="match status" value="1"/>
</dbReference>
<feature type="region of interest" description="Disordered" evidence="4">
    <location>
        <begin position="931"/>
        <end position="966"/>
    </location>
</feature>
<dbReference type="RefSeq" id="XP_015590112.1">
    <property type="nucleotide sequence ID" value="XM_015734626.2"/>
</dbReference>
<feature type="compositionally biased region" description="Basic and acidic residues" evidence="4">
    <location>
        <begin position="646"/>
        <end position="666"/>
    </location>
</feature>
<keyword evidence="3" id="KW-0175">Coiled coil</keyword>
<evidence type="ECO:0000256" key="3">
    <source>
        <dbReference type="SAM" id="Coils"/>
    </source>
</evidence>
<dbReference type="Pfam" id="PF00618">
    <property type="entry name" value="RasGEF_N"/>
    <property type="match status" value="1"/>
</dbReference>
<dbReference type="PANTHER" id="PTHR23113">
    <property type="entry name" value="GUANINE NUCLEOTIDE EXCHANGE FACTOR"/>
    <property type="match status" value="1"/>
</dbReference>
<feature type="compositionally biased region" description="Polar residues" evidence="4">
    <location>
        <begin position="931"/>
        <end position="949"/>
    </location>
</feature>
<feature type="compositionally biased region" description="Polar residues" evidence="4">
    <location>
        <begin position="116"/>
        <end position="130"/>
    </location>
</feature>
<keyword evidence="1 2" id="KW-0344">Guanine-nucleotide releasing factor</keyword>
<feature type="compositionally biased region" description="Basic and acidic residues" evidence="4">
    <location>
        <begin position="525"/>
        <end position="540"/>
    </location>
</feature>
<gene>
    <name evidence="8 9 10 11 12 13" type="primary">LOC107265304</name>
</gene>
<dbReference type="RefSeq" id="XP_024937983.1">
    <property type="nucleotide sequence ID" value="XM_025082215.1"/>
</dbReference>
<dbReference type="CDD" id="cd00155">
    <property type="entry name" value="RasGEF"/>
    <property type="match status" value="1"/>
</dbReference>
<evidence type="ECO:0000313" key="12">
    <source>
        <dbReference type="RefSeq" id="XP_015590116.1"/>
    </source>
</evidence>
<dbReference type="GO" id="GO:0005886">
    <property type="term" value="C:plasma membrane"/>
    <property type="evidence" value="ECO:0007669"/>
    <property type="project" value="TreeGrafter"/>
</dbReference>
<dbReference type="GeneID" id="107265304"/>
<dbReference type="Pfam" id="PF00617">
    <property type="entry name" value="RasGEF"/>
    <property type="match status" value="1"/>
</dbReference>
<evidence type="ECO:0000313" key="7">
    <source>
        <dbReference type="Proteomes" id="UP000694920"/>
    </source>
</evidence>
<dbReference type="PROSITE" id="PS50009">
    <property type="entry name" value="RASGEF_CAT"/>
    <property type="match status" value="1"/>
</dbReference>
<dbReference type="GO" id="GO:0007265">
    <property type="term" value="P:Ras protein signal transduction"/>
    <property type="evidence" value="ECO:0007669"/>
    <property type="project" value="TreeGrafter"/>
</dbReference>
<dbReference type="PROSITE" id="PS50212">
    <property type="entry name" value="RASGEF_NTER"/>
    <property type="match status" value="1"/>
</dbReference>
<dbReference type="KEGG" id="ccin:107265304"/>
<dbReference type="Gene3D" id="1.10.840.10">
    <property type="entry name" value="Ras guanine-nucleotide exchange factors catalytic domain"/>
    <property type="match status" value="1"/>
</dbReference>